<evidence type="ECO:0000313" key="2">
    <source>
        <dbReference type="Proteomes" id="UP000218689"/>
    </source>
</evidence>
<sequence>MDTALSLKQRLRTEDLSEVVTQDLLNRSEIVNQLLNQKVRIDTFTGLRKMEFRLIELQEKLDLGLECILAHRGIYRLETDGLMTDD</sequence>
<name>A0A224X8S6_9LACT</name>
<dbReference type="EMBL" id="BEDT01000001">
    <property type="protein sequence ID" value="GAX46422.1"/>
    <property type="molecule type" value="Genomic_DNA"/>
</dbReference>
<evidence type="ECO:0000313" key="1">
    <source>
        <dbReference type="EMBL" id="GAX46422.1"/>
    </source>
</evidence>
<gene>
    <name evidence="1" type="ORF">RsY01_01</name>
</gene>
<proteinExistence type="predicted"/>
<organism evidence="1 2">
    <name type="scientific">Pseudolactococcus reticulitermitis</name>
    <dbReference type="NCBI Taxonomy" id="2025039"/>
    <lineage>
        <taxon>Bacteria</taxon>
        <taxon>Bacillati</taxon>
        <taxon>Bacillota</taxon>
        <taxon>Bacilli</taxon>
        <taxon>Lactobacillales</taxon>
        <taxon>Streptococcaceae</taxon>
        <taxon>Pseudolactococcus</taxon>
    </lineage>
</organism>
<dbReference type="Proteomes" id="UP000218689">
    <property type="component" value="Unassembled WGS sequence"/>
</dbReference>
<reference evidence="2" key="1">
    <citation type="submission" date="2017-08" db="EMBL/GenBank/DDBJ databases">
        <title>Draft genome sequence of Lactococcus sp. strain Rs-Y01, isolated from the gut of the lower termite Reticulitermes speratus.</title>
        <authorList>
            <person name="Ohkuma M."/>
            <person name="Yuki M."/>
        </authorList>
    </citation>
    <scope>NUCLEOTIDE SEQUENCE [LARGE SCALE GENOMIC DNA]</scope>
    <source>
        <strain evidence="2">Rs-Y01</strain>
    </source>
</reference>
<dbReference type="AlphaFoldDB" id="A0A224X8S6"/>
<keyword evidence="2" id="KW-1185">Reference proteome</keyword>
<dbReference type="RefSeq" id="WP_094783519.1">
    <property type="nucleotide sequence ID" value="NZ_BEDT01000001.1"/>
</dbReference>
<protein>
    <submittedName>
        <fullName evidence="1">Uncharacterized protein</fullName>
    </submittedName>
</protein>
<accession>A0A224X8S6</accession>
<dbReference type="OrthoDB" id="2192355at2"/>
<comment type="caution">
    <text evidence="1">The sequence shown here is derived from an EMBL/GenBank/DDBJ whole genome shotgun (WGS) entry which is preliminary data.</text>
</comment>